<evidence type="ECO:0000259" key="3">
    <source>
        <dbReference type="PROSITE" id="PS50977"/>
    </source>
</evidence>
<protein>
    <submittedName>
        <fullName evidence="4">AcrR family transcriptional regulator</fullName>
    </submittedName>
</protein>
<dbReference type="EMBL" id="JACHJL010000005">
    <property type="protein sequence ID" value="MBB5935550.1"/>
    <property type="molecule type" value="Genomic_DNA"/>
</dbReference>
<evidence type="ECO:0000313" key="5">
    <source>
        <dbReference type="Proteomes" id="UP000588098"/>
    </source>
</evidence>
<evidence type="ECO:0000256" key="1">
    <source>
        <dbReference type="ARBA" id="ARBA00023125"/>
    </source>
</evidence>
<feature type="domain" description="HTH tetR-type" evidence="3">
    <location>
        <begin position="1"/>
        <end position="61"/>
    </location>
</feature>
<dbReference type="Gene3D" id="1.10.357.10">
    <property type="entry name" value="Tetracycline Repressor, domain 2"/>
    <property type="match status" value="1"/>
</dbReference>
<dbReference type="InterPro" id="IPR001647">
    <property type="entry name" value="HTH_TetR"/>
</dbReference>
<feature type="DNA-binding region" description="H-T-H motif" evidence="2">
    <location>
        <begin position="24"/>
        <end position="43"/>
    </location>
</feature>
<keyword evidence="5" id="KW-1185">Reference proteome</keyword>
<accession>A0A7W9UY43</accession>
<dbReference type="Proteomes" id="UP000588098">
    <property type="component" value="Unassembled WGS sequence"/>
</dbReference>
<dbReference type="SUPFAM" id="SSF46689">
    <property type="entry name" value="Homeodomain-like"/>
    <property type="match status" value="1"/>
</dbReference>
<evidence type="ECO:0000256" key="2">
    <source>
        <dbReference type="PROSITE-ProRule" id="PRU00335"/>
    </source>
</evidence>
<keyword evidence="1 2" id="KW-0238">DNA-binding</keyword>
<proteinExistence type="predicted"/>
<evidence type="ECO:0000313" key="4">
    <source>
        <dbReference type="EMBL" id="MBB5935550.1"/>
    </source>
</evidence>
<sequence>MARKSNWIDTAVAVLTDEGSAHLTIDRLSAEMGLSKGSFYHHFKSYDAFKGEVLSRYEWESTTSLIAASETDGEQDPIHKLRRLVELATEPGVQTGLQGAVRAWSMQDQAVRAVQDRIDQARLDYVSSLWREFGCSADEALTRAKTLYLLLIGGRQLAAYLTAEDLREICLRAIAADSREPSTEQGR</sequence>
<dbReference type="Pfam" id="PF00440">
    <property type="entry name" value="TetR_N"/>
    <property type="match status" value="1"/>
</dbReference>
<dbReference type="AlphaFoldDB" id="A0A7W9UY43"/>
<dbReference type="InterPro" id="IPR009057">
    <property type="entry name" value="Homeodomain-like_sf"/>
</dbReference>
<comment type="caution">
    <text evidence="4">The sequence shown here is derived from an EMBL/GenBank/DDBJ whole genome shotgun (WGS) entry which is preliminary data.</text>
</comment>
<dbReference type="RefSeq" id="WP_184572086.1">
    <property type="nucleotide sequence ID" value="NZ_JACHJL010000005.1"/>
</dbReference>
<gene>
    <name evidence="4" type="ORF">FHS42_002612</name>
</gene>
<dbReference type="GO" id="GO:0003677">
    <property type="term" value="F:DNA binding"/>
    <property type="evidence" value="ECO:0007669"/>
    <property type="project" value="UniProtKB-UniRule"/>
</dbReference>
<name>A0A7W9UY43_9ACTN</name>
<dbReference type="PROSITE" id="PS50977">
    <property type="entry name" value="HTH_TETR_2"/>
    <property type="match status" value="1"/>
</dbReference>
<reference evidence="4 5" key="1">
    <citation type="submission" date="2020-08" db="EMBL/GenBank/DDBJ databases">
        <title>Genomic Encyclopedia of Type Strains, Phase III (KMG-III): the genomes of soil and plant-associated and newly described type strains.</title>
        <authorList>
            <person name="Whitman W."/>
        </authorList>
    </citation>
    <scope>NUCLEOTIDE SEQUENCE [LARGE SCALE GENOMIC DNA]</scope>
    <source>
        <strain evidence="4 5">CECT 8305</strain>
    </source>
</reference>
<organism evidence="4 5">
    <name type="scientific">Streptomyces zagrosensis</name>
    <dbReference type="NCBI Taxonomy" id="1042984"/>
    <lineage>
        <taxon>Bacteria</taxon>
        <taxon>Bacillati</taxon>
        <taxon>Actinomycetota</taxon>
        <taxon>Actinomycetes</taxon>
        <taxon>Kitasatosporales</taxon>
        <taxon>Streptomycetaceae</taxon>
        <taxon>Streptomyces</taxon>
    </lineage>
</organism>